<keyword evidence="2" id="KW-1185">Reference proteome</keyword>
<protein>
    <submittedName>
        <fullName evidence="1">Alpha/beta fold hydrolase</fullName>
    </submittedName>
</protein>
<dbReference type="RefSeq" id="WP_156227480.1">
    <property type="nucleotide sequence ID" value="NZ_CP046415.1"/>
</dbReference>
<evidence type="ECO:0000313" key="2">
    <source>
        <dbReference type="Proteomes" id="UP000427716"/>
    </source>
</evidence>
<gene>
    <name evidence="1" type="ORF">GM160_01030</name>
</gene>
<keyword evidence="1" id="KW-0378">Hydrolase</keyword>
<proteinExistence type="predicted"/>
<reference evidence="1 2" key="1">
    <citation type="submission" date="2019-11" db="EMBL/GenBank/DDBJ databases">
        <authorList>
            <person name="Zhang J."/>
            <person name="Sun C."/>
        </authorList>
    </citation>
    <scope>NUCLEOTIDE SEQUENCE [LARGE SCALE GENOMIC DNA]</scope>
    <source>
        <strain evidence="2">sp2</strain>
    </source>
</reference>
<accession>A0A6I6CY83</accession>
<dbReference type="GO" id="GO:0016787">
    <property type="term" value="F:hydrolase activity"/>
    <property type="evidence" value="ECO:0007669"/>
    <property type="project" value="UniProtKB-KW"/>
</dbReference>
<dbReference type="SUPFAM" id="SSF53474">
    <property type="entry name" value="alpha/beta-Hydrolases"/>
    <property type="match status" value="1"/>
</dbReference>
<dbReference type="KEGG" id="ghl:GM160_01030"/>
<evidence type="ECO:0000313" key="1">
    <source>
        <dbReference type="EMBL" id="QGT77578.1"/>
    </source>
</evidence>
<dbReference type="AlphaFoldDB" id="A0A6I6CY83"/>
<dbReference type="InterPro" id="IPR029058">
    <property type="entry name" value="AB_hydrolase_fold"/>
</dbReference>
<dbReference type="PANTHER" id="PTHR37946:SF1">
    <property type="entry name" value="SLL1969 PROTEIN"/>
    <property type="match status" value="1"/>
</dbReference>
<dbReference type="Proteomes" id="UP000427716">
    <property type="component" value="Chromosome"/>
</dbReference>
<dbReference type="EMBL" id="CP046415">
    <property type="protein sequence ID" value="QGT77578.1"/>
    <property type="molecule type" value="Genomic_DNA"/>
</dbReference>
<sequence>MAKKPVTPGPRVVLLHGLWMGRWAMWPLAHRLRRAGFHPVHFGYPSRARPADNAERLARWLADQPDPPLHFLAHSLGGLVLAHLFARHPEARSPATRVVLLGSPLAGSGVARRLGKTRVGRWLLDGSLVDGLAGDPPDWTAPNTLMLAGDRPIGPGRLLPGELDIPNDGTVAVAETRVERLAAHRRVPVNHFALLWSGQVAQLAIDHLSVTDAAATDR</sequence>
<dbReference type="PANTHER" id="PTHR37946">
    <property type="entry name" value="SLL1969 PROTEIN"/>
    <property type="match status" value="1"/>
</dbReference>
<name>A0A6I6CY83_9GAMM</name>
<organism evidence="1 2">
    <name type="scientific">Guyparkeria halophila</name>
    <dbReference type="NCBI Taxonomy" id="47960"/>
    <lineage>
        <taxon>Bacteria</taxon>
        <taxon>Pseudomonadati</taxon>
        <taxon>Pseudomonadota</taxon>
        <taxon>Gammaproteobacteria</taxon>
        <taxon>Chromatiales</taxon>
        <taxon>Thioalkalibacteraceae</taxon>
        <taxon>Guyparkeria</taxon>
    </lineage>
</organism>
<dbReference type="Gene3D" id="3.40.50.1820">
    <property type="entry name" value="alpha/beta hydrolase"/>
    <property type="match status" value="1"/>
</dbReference>